<dbReference type="PRINTS" id="PR00793">
    <property type="entry name" value="PROAMNOPTASE"/>
</dbReference>
<dbReference type="PIRSF" id="PIRSF006431">
    <property type="entry name" value="Pept_S33"/>
    <property type="match status" value="1"/>
</dbReference>
<dbReference type="PANTHER" id="PTHR43722">
    <property type="entry name" value="PROLINE IMINOPEPTIDASE"/>
    <property type="match status" value="1"/>
</dbReference>
<dbReference type="Proteomes" id="UP000807371">
    <property type="component" value="Unassembled WGS sequence"/>
</dbReference>
<dbReference type="InterPro" id="IPR005944">
    <property type="entry name" value="Pro_iminopeptidase"/>
</dbReference>
<comment type="caution">
    <text evidence="11">The sequence shown here is derived from an EMBL/GenBank/DDBJ whole genome shotgun (WGS) entry which is preliminary data.</text>
</comment>
<sequence length="328" mass="36186">MTDTGESGTAELYPPIEPYDHGMLDVGDGNRIYWEVCGNPHGKPALVVHGGPGSGCSTGVRRYFDPDRYRVVLFDQRGCGRSTPHAGDPATDLRHNTTWHLVADMEALREHLGIDRWLLFGGSWGSTLLLAYAERHPERVSEIVVGAVTTTRRSEIDWLYRGVGRFFPEAWERFRAGVPEADRDGDLIAAYARLTSDPDPRVRARATEDWCAWEDTVVSLEDTPGPAPYSGRPSAARLALVRLAAHYFAHGAWLEEGALIRDAGRLAGIPGVLIHGRLDLGSPPHTAYQLSRAWPDAELTVVEDSGHFGSARMRARELAALDRFARRG</sequence>
<dbReference type="SUPFAM" id="SSF53474">
    <property type="entry name" value="alpha/beta-Hydrolases"/>
    <property type="match status" value="1"/>
</dbReference>
<evidence type="ECO:0000256" key="3">
    <source>
        <dbReference type="ARBA" id="ARBA00010088"/>
    </source>
</evidence>
<evidence type="ECO:0000313" key="12">
    <source>
        <dbReference type="Proteomes" id="UP000807371"/>
    </source>
</evidence>
<evidence type="ECO:0000256" key="9">
    <source>
        <dbReference type="RuleBase" id="RU003421"/>
    </source>
</evidence>
<dbReference type="GO" id="GO:0004177">
    <property type="term" value="F:aminopeptidase activity"/>
    <property type="evidence" value="ECO:0007669"/>
    <property type="project" value="UniProtKB-KW"/>
</dbReference>
<keyword evidence="7 8" id="KW-0378">Hydrolase</keyword>
<proteinExistence type="inferred from homology"/>
<evidence type="ECO:0000259" key="10">
    <source>
        <dbReference type="Pfam" id="PF00561"/>
    </source>
</evidence>
<evidence type="ECO:0000256" key="4">
    <source>
        <dbReference type="ARBA" id="ARBA00022438"/>
    </source>
</evidence>
<dbReference type="RefSeq" id="WP_197991445.1">
    <property type="nucleotide sequence ID" value="NZ_JACYXC010000001.1"/>
</dbReference>
<evidence type="ECO:0000256" key="6">
    <source>
        <dbReference type="ARBA" id="ARBA00022670"/>
    </source>
</evidence>
<dbReference type="PANTHER" id="PTHR43722:SF1">
    <property type="entry name" value="PROLINE IMINOPEPTIDASE"/>
    <property type="match status" value="1"/>
</dbReference>
<evidence type="ECO:0000256" key="5">
    <source>
        <dbReference type="ARBA" id="ARBA00022490"/>
    </source>
</evidence>
<keyword evidence="4 8" id="KW-0031">Aminopeptidase</keyword>
<feature type="domain" description="AB hydrolase-1" evidence="10">
    <location>
        <begin position="46"/>
        <end position="309"/>
    </location>
</feature>
<keyword evidence="6 8" id="KW-0645">Protease</keyword>
<dbReference type="Gene3D" id="3.40.50.1820">
    <property type="entry name" value="alpha/beta hydrolase"/>
    <property type="match status" value="1"/>
</dbReference>
<evidence type="ECO:0000313" key="11">
    <source>
        <dbReference type="EMBL" id="MBH5338261.1"/>
    </source>
</evidence>
<dbReference type="EC" id="3.4.11.5" evidence="8 9"/>
<comment type="subcellular location">
    <subcellularLocation>
        <location evidence="2 8">Cytoplasm</location>
    </subcellularLocation>
</comment>
<dbReference type="InterPro" id="IPR002410">
    <property type="entry name" value="Peptidase_S33"/>
</dbReference>
<reference evidence="11 12" key="1">
    <citation type="submission" date="2020-09" db="EMBL/GenBank/DDBJ databases">
        <title>Biosynthesis of the nuclear factor of activated T cells inhibitor NFAT-133 and its congeners in Streptomyces pactum.</title>
        <authorList>
            <person name="Zhou W."/>
            <person name="Posri P."/>
            <person name="Abugrain M.E."/>
            <person name="Weisberg A.J."/>
            <person name="Chang J.H."/>
            <person name="Mahmud T."/>
        </authorList>
    </citation>
    <scope>NUCLEOTIDE SEQUENCE [LARGE SCALE GENOMIC DNA]</scope>
    <source>
        <strain evidence="11 12">ATCC 27456</strain>
    </source>
</reference>
<organism evidence="11 12">
    <name type="scientific">Streptomyces pactum</name>
    <dbReference type="NCBI Taxonomy" id="68249"/>
    <lineage>
        <taxon>Bacteria</taxon>
        <taxon>Bacillati</taxon>
        <taxon>Actinomycetota</taxon>
        <taxon>Actinomycetes</taxon>
        <taxon>Kitasatosporales</taxon>
        <taxon>Streptomycetaceae</taxon>
        <taxon>Streptomyces</taxon>
    </lineage>
</organism>
<keyword evidence="5 8" id="KW-0963">Cytoplasm</keyword>
<gene>
    <name evidence="11" type="primary">pip</name>
    <name evidence="11" type="ORF">IHE55_27140</name>
</gene>
<dbReference type="InterPro" id="IPR000073">
    <property type="entry name" value="AB_hydrolase_1"/>
</dbReference>
<evidence type="ECO:0000256" key="8">
    <source>
        <dbReference type="PIRNR" id="PIRNR006431"/>
    </source>
</evidence>
<comment type="catalytic activity">
    <reaction evidence="1 8 9">
        <text>Release of N-terminal proline from a peptide.</text>
        <dbReference type="EC" id="3.4.11.5"/>
    </reaction>
</comment>
<accession>A0ABS0NSS6</accession>
<evidence type="ECO:0000256" key="2">
    <source>
        <dbReference type="ARBA" id="ARBA00004496"/>
    </source>
</evidence>
<evidence type="ECO:0000256" key="7">
    <source>
        <dbReference type="ARBA" id="ARBA00022801"/>
    </source>
</evidence>
<dbReference type="NCBIfam" id="TIGR01249">
    <property type="entry name" value="pro_imino_pep_1"/>
    <property type="match status" value="1"/>
</dbReference>
<keyword evidence="12" id="KW-1185">Reference proteome</keyword>
<protein>
    <recommendedName>
        <fullName evidence="8 9">Proline iminopeptidase</fullName>
        <shortName evidence="8">PIP</shortName>
        <ecNumber evidence="8 9">3.4.11.5</ecNumber>
    </recommendedName>
    <alternativeName>
        <fullName evidence="8">Prolyl aminopeptidase</fullName>
    </alternativeName>
</protein>
<dbReference type="EMBL" id="JACYXC010000001">
    <property type="protein sequence ID" value="MBH5338261.1"/>
    <property type="molecule type" value="Genomic_DNA"/>
</dbReference>
<evidence type="ECO:0000256" key="1">
    <source>
        <dbReference type="ARBA" id="ARBA00001585"/>
    </source>
</evidence>
<dbReference type="Pfam" id="PF00561">
    <property type="entry name" value="Abhydrolase_1"/>
    <property type="match status" value="1"/>
</dbReference>
<dbReference type="PRINTS" id="PR00111">
    <property type="entry name" value="ABHYDROLASE"/>
</dbReference>
<dbReference type="InterPro" id="IPR029058">
    <property type="entry name" value="AB_hydrolase_fold"/>
</dbReference>
<comment type="similarity">
    <text evidence="3 8 9">Belongs to the peptidase S33 family.</text>
</comment>
<name>A0ABS0NSS6_9ACTN</name>